<evidence type="ECO:0000256" key="1">
    <source>
        <dbReference type="SAM" id="MobiDB-lite"/>
    </source>
</evidence>
<comment type="caution">
    <text evidence="3">The sequence shown here is derived from an EMBL/GenBank/DDBJ whole genome shotgun (WGS) entry which is preliminary data.</text>
</comment>
<dbReference type="EMBL" id="MQVS01000006">
    <property type="protein sequence ID" value="OKL51537.1"/>
    <property type="molecule type" value="Genomic_DNA"/>
</dbReference>
<reference evidence="4" key="1">
    <citation type="submission" date="2016-12" db="EMBL/GenBank/DDBJ databases">
        <authorList>
            <person name="Meng X."/>
        </authorList>
    </citation>
    <scope>NUCLEOTIDE SEQUENCE [LARGE SCALE GENOMIC DNA]</scope>
    <source>
        <strain evidence="4">DSM 20732</strain>
    </source>
</reference>
<dbReference type="Pfam" id="PF11239">
    <property type="entry name" value="DUF3040"/>
    <property type="match status" value="1"/>
</dbReference>
<keyword evidence="2" id="KW-1133">Transmembrane helix</keyword>
<keyword evidence="2" id="KW-0812">Transmembrane</keyword>
<dbReference type="RefSeq" id="WP_073824515.1">
    <property type="nucleotide sequence ID" value="NZ_JAUNKL010000016.1"/>
</dbReference>
<organism evidence="3 4">
    <name type="scientific">Buchananella hordeovulneris</name>
    <dbReference type="NCBI Taxonomy" id="52770"/>
    <lineage>
        <taxon>Bacteria</taxon>
        <taxon>Bacillati</taxon>
        <taxon>Actinomycetota</taxon>
        <taxon>Actinomycetes</taxon>
        <taxon>Actinomycetales</taxon>
        <taxon>Actinomycetaceae</taxon>
        <taxon>Buchananella</taxon>
    </lineage>
</organism>
<sequence>MGLSEREREVLAQLEAQMRGEDPGAAAPTGPASPSSLRPVSGGAAGGFSFTRVVVGVAGTFVGMAILVGAVAFRLATVPAVTLGVLGFLVALAGVVYAISQPRGGRKWAAGRRPRGGGKQGSFMQRQQEQWDKRRRSRE</sequence>
<dbReference type="Proteomes" id="UP000185612">
    <property type="component" value="Unassembled WGS sequence"/>
</dbReference>
<proteinExistence type="predicted"/>
<protein>
    <recommendedName>
        <fullName evidence="5">DUF3040 domain-containing protein</fullName>
    </recommendedName>
</protein>
<accession>A0A1Q5PVE3</accession>
<evidence type="ECO:0000313" key="3">
    <source>
        <dbReference type="EMBL" id="OKL51537.1"/>
    </source>
</evidence>
<name>A0A1Q5PVE3_9ACTO</name>
<evidence type="ECO:0008006" key="5">
    <source>
        <dbReference type="Google" id="ProtNLM"/>
    </source>
</evidence>
<feature type="transmembrane region" description="Helical" evidence="2">
    <location>
        <begin position="79"/>
        <end position="99"/>
    </location>
</feature>
<dbReference type="InParanoid" id="A0A1Q5PVE3"/>
<keyword evidence="4" id="KW-1185">Reference proteome</keyword>
<feature type="transmembrane region" description="Helical" evidence="2">
    <location>
        <begin position="53"/>
        <end position="73"/>
    </location>
</feature>
<feature type="region of interest" description="Disordered" evidence="1">
    <location>
        <begin position="103"/>
        <end position="139"/>
    </location>
</feature>
<dbReference type="InterPro" id="IPR021401">
    <property type="entry name" value="DUF3040"/>
</dbReference>
<keyword evidence="2" id="KW-0472">Membrane</keyword>
<gene>
    <name evidence="3" type="ORF">BSZ40_06740</name>
</gene>
<feature type="compositionally biased region" description="Low complexity" evidence="1">
    <location>
        <begin position="23"/>
        <end position="36"/>
    </location>
</feature>
<dbReference type="STRING" id="52770.BSZ40_06740"/>
<dbReference type="OrthoDB" id="5244024at2"/>
<feature type="region of interest" description="Disordered" evidence="1">
    <location>
        <begin position="20"/>
        <end position="41"/>
    </location>
</feature>
<evidence type="ECO:0000256" key="2">
    <source>
        <dbReference type="SAM" id="Phobius"/>
    </source>
</evidence>
<feature type="compositionally biased region" description="Basic residues" evidence="1">
    <location>
        <begin position="104"/>
        <end position="116"/>
    </location>
</feature>
<dbReference type="AlphaFoldDB" id="A0A1Q5PVE3"/>
<evidence type="ECO:0000313" key="4">
    <source>
        <dbReference type="Proteomes" id="UP000185612"/>
    </source>
</evidence>